<reference evidence="1" key="1">
    <citation type="journal article" date="2023" name="BMC Genomics">
        <title>Chromosome-level genome assemblies of Cutaneotrichosporon spp. (Trichosporonales, Basidiomycota) reveal imbalanced evolution between nucleotide sequences and chromosome synteny.</title>
        <authorList>
            <person name="Kobayashi Y."/>
            <person name="Kayamori A."/>
            <person name="Aoki K."/>
            <person name="Shiwa Y."/>
            <person name="Matsutani M."/>
            <person name="Fujita N."/>
            <person name="Sugita T."/>
            <person name="Iwasaki W."/>
            <person name="Tanaka N."/>
            <person name="Takashima M."/>
        </authorList>
    </citation>
    <scope>NUCLEOTIDE SEQUENCE</scope>
    <source>
        <strain evidence="1">HIS019</strain>
    </source>
</reference>
<dbReference type="RefSeq" id="XP_060454531.1">
    <property type="nucleotide sequence ID" value="XM_060597659.1"/>
</dbReference>
<sequence length="370" mass="40845">MSDLDGSHDPLSPIFASAHPHIIDAILAASDRPTLLAFRGTSRAMRRAADARLFAEFLLHAWLLDIDSPSSPSVYPKSMGTIPGCWDGRGHAIITAYDTELRRLPLHLTTAVRKSSWAWSDVFGPPDSDYVVRGPRPWPRARLLHTCGLPPSHPTRLVLDGLQTLSDLSIHGGADAAIDAPTLVLCPPAPRHGGPSRMDPPTGTVEVANARTVVHILFSRFSSSCSVAVVHNPIWGVIPPQGGEIVYMFPRRMTNAAGMHDLFRLYSLLPALEAALARDARVTLVGLDSMYHWEGPDAQQNASTFINQKFLPWLSAPERITILRHDEWQPFVHPAVAWSTWPSHLKLCKMGTLDVQTRYALKRLDHPVRP</sequence>
<dbReference type="GeneID" id="85493136"/>
<evidence type="ECO:0000313" key="2">
    <source>
        <dbReference type="Proteomes" id="UP001233271"/>
    </source>
</evidence>
<gene>
    <name evidence="1" type="ORF">CcaverHIS019_0206270</name>
</gene>
<proteinExistence type="predicted"/>
<dbReference type="AlphaFoldDB" id="A0AA48I8Y8"/>
<name>A0AA48I8Y8_9TREE</name>
<evidence type="ECO:0000313" key="1">
    <source>
        <dbReference type="EMBL" id="BEI89265.1"/>
    </source>
</evidence>
<dbReference type="EMBL" id="AP028213">
    <property type="protein sequence ID" value="BEI89265.1"/>
    <property type="molecule type" value="Genomic_DNA"/>
</dbReference>
<dbReference type="KEGG" id="ccac:CcaHIS019_0206270"/>
<protein>
    <submittedName>
        <fullName evidence="1">Uncharacterized protein</fullName>
    </submittedName>
</protein>
<dbReference type="Proteomes" id="UP001233271">
    <property type="component" value="Chromosome 2"/>
</dbReference>
<accession>A0AA48I8Y8</accession>
<organism evidence="1 2">
    <name type="scientific">Cutaneotrichosporon cavernicola</name>
    <dbReference type="NCBI Taxonomy" id="279322"/>
    <lineage>
        <taxon>Eukaryota</taxon>
        <taxon>Fungi</taxon>
        <taxon>Dikarya</taxon>
        <taxon>Basidiomycota</taxon>
        <taxon>Agaricomycotina</taxon>
        <taxon>Tremellomycetes</taxon>
        <taxon>Trichosporonales</taxon>
        <taxon>Trichosporonaceae</taxon>
        <taxon>Cutaneotrichosporon</taxon>
    </lineage>
</organism>
<keyword evidence="2" id="KW-1185">Reference proteome</keyword>